<dbReference type="Proteomes" id="UP001145799">
    <property type="component" value="Unassembled WGS sequence"/>
</dbReference>
<dbReference type="Gene3D" id="3.30.1310.10">
    <property type="entry name" value="Nucleoid-associated protein YbaB-like domain"/>
    <property type="match status" value="1"/>
</dbReference>
<organism evidence="1 3">
    <name type="scientific">Glycomyces lechevalierae</name>
    <dbReference type="NCBI Taxonomy" id="256034"/>
    <lineage>
        <taxon>Bacteria</taxon>
        <taxon>Bacillati</taxon>
        <taxon>Actinomycetota</taxon>
        <taxon>Actinomycetes</taxon>
        <taxon>Glycomycetales</taxon>
        <taxon>Glycomycetaceae</taxon>
        <taxon>Glycomyces</taxon>
    </lineage>
</organism>
<keyword evidence="2" id="KW-0238">DNA-binding</keyword>
<comment type="caution">
    <text evidence="1">The sequence shown here is derived from an EMBL/GenBank/DDBJ whole genome shotgun (WGS) entry which is preliminary data.</text>
</comment>
<evidence type="ECO:0000313" key="3">
    <source>
        <dbReference type="Proteomes" id="UP001145799"/>
    </source>
</evidence>
<dbReference type="AlphaFoldDB" id="A0A9X3PGL5"/>
<dbReference type="EMBL" id="JAVDYD010000001">
    <property type="protein sequence ID" value="MDR7338176.1"/>
    <property type="molecule type" value="Genomic_DNA"/>
</dbReference>
<gene>
    <name evidence="2" type="ORF">J2S69_001895</name>
    <name evidence="1" type="ORF">O2L01_06050</name>
</gene>
<dbReference type="Proteomes" id="UP001183604">
    <property type="component" value="Unassembled WGS sequence"/>
</dbReference>
<sequence>MSDNVNRPDPAEVVAEFERLKAEAEATVRRFDEMAAEFGTDAVEVYSEDRQLRVKLDANGNVDQIGVEETAMRNRQTLGRAMVLLIAEARAEHQRRTTEMARRMLGDRFDLDAIMARYTPKQGPQR</sequence>
<dbReference type="RefSeq" id="WP_270120999.1">
    <property type="nucleotide sequence ID" value="NZ_BAAAOM010000007.1"/>
</dbReference>
<accession>A0A9X3PGL5</accession>
<evidence type="ECO:0000313" key="1">
    <source>
        <dbReference type="EMBL" id="MDA1384537.1"/>
    </source>
</evidence>
<dbReference type="InterPro" id="IPR036894">
    <property type="entry name" value="YbaB-like_sf"/>
</dbReference>
<evidence type="ECO:0000313" key="4">
    <source>
        <dbReference type="Proteomes" id="UP001183604"/>
    </source>
</evidence>
<dbReference type="EMBL" id="JAPZVQ010000002">
    <property type="protein sequence ID" value="MDA1384537.1"/>
    <property type="molecule type" value="Genomic_DNA"/>
</dbReference>
<protein>
    <submittedName>
        <fullName evidence="2">DNA-binding protein YbaB</fullName>
    </submittedName>
</protein>
<keyword evidence="4" id="KW-1185">Reference proteome</keyword>
<name>A0A9X3PGL5_9ACTN</name>
<reference evidence="2 4" key="2">
    <citation type="submission" date="2023-07" db="EMBL/GenBank/DDBJ databases">
        <title>Sequencing the genomes of 1000 actinobacteria strains.</title>
        <authorList>
            <person name="Klenk H.-P."/>
        </authorList>
    </citation>
    <scope>NUCLEOTIDE SEQUENCE [LARGE SCALE GENOMIC DNA]</scope>
    <source>
        <strain evidence="2 4">DSM 44724</strain>
    </source>
</reference>
<evidence type="ECO:0000313" key="2">
    <source>
        <dbReference type="EMBL" id="MDR7338176.1"/>
    </source>
</evidence>
<reference evidence="1" key="1">
    <citation type="submission" date="2022-12" db="EMBL/GenBank/DDBJ databases">
        <title>Gycomyces niveus sp.nov., a novel actinomycete isolated from soil in Shouguang.</title>
        <authorList>
            <person name="Yang X."/>
        </authorList>
    </citation>
    <scope>NUCLEOTIDE SEQUENCE</scope>
    <source>
        <strain evidence="1">DSM 44724</strain>
    </source>
</reference>
<proteinExistence type="predicted"/>
<dbReference type="GO" id="GO:0003677">
    <property type="term" value="F:DNA binding"/>
    <property type="evidence" value="ECO:0007669"/>
    <property type="project" value="UniProtKB-KW"/>
</dbReference>